<dbReference type="eggNOG" id="COG0574">
    <property type="taxonomic scope" value="Bacteria"/>
</dbReference>
<sequence>MNILPIPVTGRDSRNLMPLSGAKAVNLRHLSLHGFAVPTTLFVPPAAYAEFVRHTGLSQHIEAVTASLREAMRWEEIWDVSLKLRNAFLRQPLPEPMAKAILATVENALPGASLAVRSCSPDEDSGFSHAGMHDSVLEVRGPEELSCAIRTVWASLWTDRAILYRREMGLKAGTSDMAVLIQPMIYGRVSGVLFTASPVDEFTSIIESAPGLAREVVEDRVGTERIVMSRSSGAELSRTPFLEPVLGGEEARKLLELGLQIERLFGAPQDIEWTLADTGPVILQARPVTTLARSSNAAGWSDRDKRPWYLSLTRSHGNLLELRNRIEGQILPGMLEESERMKDVNLSAMSPAELEAEVLRRREVLERWRDIYWRELIPFAHAVRQFGMLYNDAVAPEDPFEFTALLTGQQLLAVRRNDLLTELAAMVRADAALAARLGDADIPADGKFAEKLEEFKQDFGDLSCGTSWCEEGPQGIVRLTLELARHEPRRRSARGAADLEERFLAALSREKRDFGAAVLDLARTSYRLRDDDNLYLGKIQARHDEALAHALDMGLTMDHAVREGRSSLPKGNAWTENVGSSAPGTLFKGWAASAGVARGKARVVTEPEDLFSFRAGEILVCDALDPNMTFVAPLAAGIVERRGGMLVHGAIIAREYGIPCVTGVDEATVRIKNGQTLLVDGFRGEITLEQQD</sequence>
<dbReference type="Proteomes" id="UP000002216">
    <property type="component" value="Chromosome"/>
</dbReference>
<organism evidence="3 4">
    <name type="scientific">Desulfomicrobium baculatum (strain DSM 4028 / VKM B-1378 / X)</name>
    <name type="common">Desulfovibrio baculatus</name>
    <dbReference type="NCBI Taxonomy" id="525897"/>
    <lineage>
        <taxon>Bacteria</taxon>
        <taxon>Pseudomonadati</taxon>
        <taxon>Thermodesulfobacteriota</taxon>
        <taxon>Desulfovibrionia</taxon>
        <taxon>Desulfovibrionales</taxon>
        <taxon>Desulfomicrobiaceae</taxon>
        <taxon>Desulfomicrobium</taxon>
    </lineage>
</organism>
<dbReference type="RefSeq" id="WP_015775081.1">
    <property type="nucleotide sequence ID" value="NC_013173.1"/>
</dbReference>
<dbReference type="GO" id="GO:0005524">
    <property type="term" value="F:ATP binding"/>
    <property type="evidence" value="ECO:0007669"/>
    <property type="project" value="InterPro"/>
</dbReference>
<dbReference type="InterPro" id="IPR051549">
    <property type="entry name" value="PEP_Utilizing_Enz"/>
</dbReference>
<reference evidence="3 4" key="1">
    <citation type="journal article" date="2009" name="Stand. Genomic Sci.">
        <title>Complete genome sequence of Desulfomicrobium baculatum type strain (X).</title>
        <authorList>
            <person name="Copeland A."/>
            <person name="Spring S."/>
            <person name="Goker M."/>
            <person name="Schneider S."/>
            <person name="Lapidus A."/>
            <person name="Del Rio T.G."/>
            <person name="Tice H."/>
            <person name="Cheng J.F."/>
            <person name="Chen F."/>
            <person name="Nolan M."/>
            <person name="Bruce D."/>
            <person name="Goodwin L."/>
            <person name="Pitluck S."/>
            <person name="Ivanova N."/>
            <person name="Mavrommatis K."/>
            <person name="Ovchinnikova G."/>
            <person name="Pati A."/>
            <person name="Chen A."/>
            <person name="Palaniappan K."/>
            <person name="Land M."/>
            <person name="Hauser L."/>
            <person name="Chang Y.J."/>
            <person name="Jeffries C.C."/>
            <person name="Meincke L."/>
            <person name="Sims D."/>
            <person name="Brettin T."/>
            <person name="Detter J.C."/>
            <person name="Han C."/>
            <person name="Chain P."/>
            <person name="Bristow J."/>
            <person name="Eisen J.A."/>
            <person name="Markowitz V."/>
            <person name="Hugenholtz P."/>
            <person name="Kyrpides N.C."/>
            <person name="Klenk H.P."/>
            <person name="Lucas S."/>
        </authorList>
    </citation>
    <scope>NUCLEOTIDE SEQUENCE [LARGE SCALE GENOMIC DNA]</scope>
    <source>
        <strain evidence="4">DSM 4028 / VKM B-1378 / X</strain>
    </source>
</reference>
<dbReference type="Gene3D" id="3.30.1490.20">
    <property type="entry name" value="ATP-grasp fold, A domain"/>
    <property type="match status" value="1"/>
</dbReference>
<dbReference type="STRING" id="525897.Dbac_2917"/>
<gene>
    <name evidence="3" type="ordered locus">Dbac_2917</name>
</gene>
<keyword evidence="3" id="KW-0670">Pyruvate</keyword>
<dbReference type="Pfam" id="PF00391">
    <property type="entry name" value="PEP-utilizers"/>
    <property type="match status" value="1"/>
</dbReference>
<protein>
    <submittedName>
        <fullName evidence="3">Pyruvate phosphate dikinase PEP/pyruvate-binding</fullName>
    </submittedName>
</protein>
<keyword evidence="3" id="KW-0418">Kinase</keyword>
<dbReference type="SUPFAM" id="SSF52009">
    <property type="entry name" value="Phosphohistidine domain"/>
    <property type="match status" value="1"/>
</dbReference>
<evidence type="ECO:0000313" key="3">
    <source>
        <dbReference type="EMBL" id="ACU90992.1"/>
    </source>
</evidence>
<dbReference type="KEGG" id="dba:Dbac_2917"/>
<dbReference type="EMBL" id="CP001629">
    <property type="protein sequence ID" value="ACU90992.1"/>
    <property type="molecule type" value="Genomic_DNA"/>
</dbReference>
<dbReference type="InterPro" id="IPR036637">
    <property type="entry name" value="Phosphohistidine_dom_sf"/>
</dbReference>
<dbReference type="GO" id="GO:0016301">
    <property type="term" value="F:kinase activity"/>
    <property type="evidence" value="ECO:0007669"/>
    <property type="project" value="UniProtKB-KW"/>
</dbReference>
<dbReference type="Gene3D" id="3.50.30.10">
    <property type="entry name" value="Phosphohistidine domain"/>
    <property type="match status" value="1"/>
</dbReference>
<dbReference type="InterPro" id="IPR002192">
    <property type="entry name" value="PPDK_AMP/ATP-bd"/>
</dbReference>
<dbReference type="eggNOG" id="COG3848">
    <property type="taxonomic scope" value="Bacteria"/>
</dbReference>
<feature type="domain" description="Pyruvate phosphate dikinase AMP/ATP-binding" evidence="2">
    <location>
        <begin position="19"/>
        <end position="233"/>
    </location>
</feature>
<proteinExistence type="predicted"/>
<evidence type="ECO:0000259" key="1">
    <source>
        <dbReference type="Pfam" id="PF00391"/>
    </source>
</evidence>
<dbReference type="OrthoDB" id="9765468at2"/>
<evidence type="ECO:0000259" key="2">
    <source>
        <dbReference type="Pfam" id="PF01326"/>
    </source>
</evidence>
<dbReference type="InterPro" id="IPR008279">
    <property type="entry name" value="PEP-util_enz_mobile_dom"/>
</dbReference>
<evidence type="ECO:0000313" key="4">
    <source>
        <dbReference type="Proteomes" id="UP000002216"/>
    </source>
</evidence>
<feature type="domain" description="Pyruvate phosphate dikinase AMP/ATP-binding" evidence="2">
    <location>
        <begin position="245"/>
        <end position="297"/>
    </location>
</feature>
<dbReference type="SUPFAM" id="SSF56059">
    <property type="entry name" value="Glutathione synthetase ATP-binding domain-like"/>
    <property type="match status" value="1"/>
</dbReference>
<accession>C7LUS7</accession>
<feature type="domain" description="PEP-utilising enzyme mobile" evidence="1">
    <location>
        <begin position="614"/>
        <end position="684"/>
    </location>
</feature>
<keyword evidence="4" id="KW-1185">Reference proteome</keyword>
<dbReference type="Gene3D" id="3.30.470.20">
    <property type="entry name" value="ATP-grasp fold, B domain"/>
    <property type="match status" value="2"/>
</dbReference>
<dbReference type="AlphaFoldDB" id="C7LUS7"/>
<keyword evidence="3" id="KW-0808">Transferase</keyword>
<dbReference type="Pfam" id="PF01326">
    <property type="entry name" value="PPDK_N"/>
    <property type="match status" value="2"/>
</dbReference>
<dbReference type="PANTHER" id="PTHR43615:SF1">
    <property type="entry name" value="PPDK_N DOMAIN-CONTAINING PROTEIN"/>
    <property type="match status" value="1"/>
</dbReference>
<dbReference type="PANTHER" id="PTHR43615">
    <property type="entry name" value="PHOSPHOENOLPYRUVATE SYNTHASE-RELATED"/>
    <property type="match status" value="1"/>
</dbReference>
<dbReference type="HOGENOM" id="CLU_005950_0_0_7"/>
<name>C7LUS7_DESBD</name>
<dbReference type="InterPro" id="IPR013815">
    <property type="entry name" value="ATP_grasp_subdomain_1"/>
</dbReference>